<dbReference type="Proteomes" id="UP000326924">
    <property type="component" value="Unassembled WGS sequence"/>
</dbReference>
<dbReference type="OrthoDB" id="2364732at2759"/>
<protein>
    <submittedName>
        <fullName evidence="1">Uncharacterized protein</fullName>
    </submittedName>
</protein>
<evidence type="ECO:0000313" key="2">
    <source>
        <dbReference type="Proteomes" id="UP000326924"/>
    </source>
</evidence>
<dbReference type="InterPro" id="IPR027417">
    <property type="entry name" value="P-loop_NTPase"/>
</dbReference>
<keyword evidence="2" id="KW-1185">Reference proteome</keyword>
<dbReference type="AlphaFoldDB" id="A0A5J5EWV4"/>
<proteinExistence type="predicted"/>
<gene>
    <name evidence="1" type="ORF">FN846DRAFT_919559</name>
</gene>
<dbReference type="EMBL" id="VXIS01000102">
    <property type="protein sequence ID" value="KAA8904998.1"/>
    <property type="molecule type" value="Genomic_DNA"/>
</dbReference>
<evidence type="ECO:0000313" key="1">
    <source>
        <dbReference type="EMBL" id="KAA8904998.1"/>
    </source>
</evidence>
<name>A0A5J5EWV4_9PEZI</name>
<dbReference type="SUPFAM" id="SSF52540">
    <property type="entry name" value="P-loop containing nucleoside triphosphate hydrolases"/>
    <property type="match status" value="1"/>
</dbReference>
<accession>A0A5J5EWV4</accession>
<dbReference type="InParanoid" id="A0A5J5EWV4"/>
<sequence length="594" mass="65372">MLVTVGHCTFTGKNGSACLCISGSCISEEDDSVKASQQPCDDCGHLISMHRAFRSSFPAGEATASSPVLPSTISSPQEAAHPPALLSSSSSLAYNPRTELVAAILSRMFEHRVIHIRGTPASGKSVLLHLIREELANKYSELSTYVLNCWPQNMSDVESTSFVENLFHATLMSIFSTPDRVLLLDEAQTSYSDTGFWNGVLKQLVQPAQGAYIILFSCYSYPGHVPFPMAAETAGTPLIFADAQRIGLSWFGDPPAGMLFRKEETVALCQRRSTAKASPLIIAPDLVDWLHEMTGGHVGALVSMITIISSDRDLRKLQIISGTARLTAHDVAKVCLKDLNSFFGQIRSSLFGRGFPPDNALHNKGVASFFRAMLAKGLLPESDIWDKDMFQGCQTSFKSGWIQAALDENGRIIIYVFPSPLHEWFYSYKLVPPSPEVDFDLYPGPLELVLAVLKRFKPSQLNLEAQFGMELYRATFDLLNGNIVPSPEFGKKGCKGGGAVDFLIPGYGFGIELLIDGGELKDHYDRFLPGGQYHNMVGSGAIKKWIILDFRYRSVSLTHPDMPNLYHICYSNNIVRVLDAVNLAMHAEVFLLQN</sequence>
<organism evidence="1 2">
    <name type="scientific">Sphaerosporella brunnea</name>
    <dbReference type="NCBI Taxonomy" id="1250544"/>
    <lineage>
        <taxon>Eukaryota</taxon>
        <taxon>Fungi</taxon>
        <taxon>Dikarya</taxon>
        <taxon>Ascomycota</taxon>
        <taxon>Pezizomycotina</taxon>
        <taxon>Pezizomycetes</taxon>
        <taxon>Pezizales</taxon>
        <taxon>Pyronemataceae</taxon>
        <taxon>Sphaerosporella</taxon>
    </lineage>
</organism>
<comment type="caution">
    <text evidence="1">The sequence shown here is derived from an EMBL/GenBank/DDBJ whole genome shotgun (WGS) entry which is preliminary data.</text>
</comment>
<reference evidence="1 2" key="1">
    <citation type="submission" date="2019-09" db="EMBL/GenBank/DDBJ databases">
        <title>Draft genome of the ectomycorrhizal ascomycete Sphaerosporella brunnea.</title>
        <authorList>
            <consortium name="DOE Joint Genome Institute"/>
            <person name="Benucci G.M."/>
            <person name="Marozzi G."/>
            <person name="Antonielli L."/>
            <person name="Sanchez S."/>
            <person name="Marco P."/>
            <person name="Wang X."/>
            <person name="Falini L.B."/>
            <person name="Barry K."/>
            <person name="Haridas S."/>
            <person name="Lipzen A."/>
            <person name="Labutti K."/>
            <person name="Grigoriev I.V."/>
            <person name="Murat C."/>
            <person name="Martin F."/>
            <person name="Albertini E."/>
            <person name="Donnini D."/>
            <person name="Bonito G."/>
        </authorList>
    </citation>
    <scope>NUCLEOTIDE SEQUENCE [LARGE SCALE GENOMIC DNA]</scope>
    <source>
        <strain evidence="1 2">Sb_GMNB300</strain>
    </source>
</reference>